<dbReference type="InterPro" id="IPR036259">
    <property type="entry name" value="MFS_trans_sf"/>
</dbReference>
<comment type="subcellular location">
    <subcellularLocation>
        <location evidence="1">Cell membrane</location>
        <topology evidence="1">Multi-pass membrane protein</topology>
    </subcellularLocation>
</comment>
<dbReference type="EMBL" id="WWHY01000001">
    <property type="protein sequence ID" value="MYR31660.1"/>
    <property type="molecule type" value="Genomic_DNA"/>
</dbReference>
<feature type="transmembrane region" description="Helical" evidence="6">
    <location>
        <begin position="235"/>
        <end position="255"/>
    </location>
</feature>
<protein>
    <submittedName>
        <fullName evidence="8">MFS transporter</fullName>
    </submittedName>
</protein>
<name>A0A7K2INW6_9ACTN</name>
<evidence type="ECO:0000256" key="4">
    <source>
        <dbReference type="ARBA" id="ARBA00023136"/>
    </source>
</evidence>
<feature type="transmembrane region" description="Helical" evidence="6">
    <location>
        <begin position="174"/>
        <end position="196"/>
    </location>
</feature>
<dbReference type="PANTHER" id="PTHR42718">
    <property type="entry name" value="MAJOR FACILITATOR SUPERFAMILY MULTIDRUG TRANSPORTER MFSC"/>
    <property type="match status" value="1"/>
</dbReference>
<feature type="compositionally biased region" description="Polar residues" evidence="5">
    <location>
        <begin position="476"/>
        <end position="486"/>
    </location>
</feature>
<keyword evidence="2 6" id="KW-0812">Transmembrane</keyword>
<feature type="transmembrane region" description="Helical" evidence="6">
    <location>
        <begin position="146"/>
        <end position="168"/>
    </location>
</feature>
<feature type="transmembrane region" description="Helical" evidence="6">
    <location>
        <begin position="401"/>
        <end position="424"/>
    </location>
</feature>
<keyword evidence="3 6" id="KW-1133">Transmembrane helix</keyword>
<evidence type="ECO:0000313" key="8">
    <source>
        <dbReference type="EMBL" id="MYR31660.1"/>
    </source>
</evidence>
<dbReference type="InterPro" id="IPR020846">
    <property type="entry name" value="MFS_dom"/>
</dbReference>
<evidence type="ECO:0000256" key="5">
    <source>
        <dbReference type="SAM" id="MobiDB-lite"/>
    </source>
</evidence>
<proteinExistence type="predicted"/>
<feature type="transmembrane region" description="Helical" evidence="6">
    <location>
        <begin position="113"/>
        <end position="134"/>
    </location>
</feature>
<feature type="transmembrane region" description="Helical" evidence="6">
    <location>
        <begin position="336"/>
        <end position="355"/>
    </location>
</feature>
<comment type="caution">
    <text evidence="8">The sequence shown here is derived from an EMBL/GenBank/DDBJ whole genome shotgun (WGS) entry which is preliminary data.</text>
</comment>
<organism evidence="8 9">
    <name type="scientific">Nocardiopsis alba</name>
    <dbReference type="NCBI Taxonomy" id="53437"/>
    <lineage>
        <taxon>Bacteria</taxon>
        <taxon>Bacillati</taxon>
        <taxon>Actinomycetota</taxon>
        <taxon>Actinomycetes</taxon>
        <taxon>Streptosporangiales</taxon>
        <taxon>Nocardiopsidaceae</taxon>
        <taxon>Nocardiopsis</taxon>
    </lineage>
</organism>
<dbReference type="CDD" id="cd17321">
    <property type="entry name" value="MFS_MMR_MDR_like"/>
    <property type="match status" value="1"/>
</dbReference>
<sequence>MASGTNPPAPPDALVKRSGWLAIAAAGLAVFMTTFDMTAVAIALPSLNEDLDISPHQGEWLIFSYAAAMIALGLPAGRYVDQSDLRGTFVFGVLGFAAASMLAGFAGNLTLLIIFRVLQGAFGAVITSTVPVIATRSVPLEQRGRALSIIGVLGPLGAVSGPGLGGVLTELWGWPAIFFVVVPFSLGAVAVALANLNRLNPMTLPQGGLVVETVVVGIAFLALFGALSMLADPEAAGFTIVLLGLVAVGSLLMWWRLPGFAAVRRSLGERMVAACVLSLALITIASGTFNYLPPFAFQVFHGWSPAEVGAVLLFQPLAMGLAGPFSGYLTDKWKPMWTAVIGVGGVLAGSLLMLFGVGSGGVPVLVIALVLFGLGLGLFAGPNQTLLMTSAPPDLRGTSAALSGLGRQLGLSLGAGLATIVWLGSGGDEYLAGEGLQIAFVVAPVAAVCALASFLLLTRRPSTEAPAGRQAPAGTPTGSGENESST</sequence>
<feature type="transmembrane region" description="Helical" evidence="6">
    <location>
        <begin position="436"/>
        <end position="457"/>
    </location>
</feature>
<dbReference type="PRINTS" id="PR01036">
    <property type="entry name" value="TCRTETB"/>
</dbReference>
<evidence type="ECO:0000256" key="3">
    <source>
        <dbReference type="ARBA" id="ARBA00022989"/>
    </source>
</evidence>
<dbReference type="SUPFAM" id="SSF103473">
    <property type="entry name" value="MFS general substrate transporter"/>
    <property type="match status" value="1"/>
</dbReference>
<dbReference type="GO" id="GO:0005886">
    <property type="term" value="C:plasma membrane"/>
    <property type="evidence" value="ECO:0007669"/>
    <property type="project" value="UniProtKB-SubCell"/>
</dbReference>
<feature type="transmembrane region" description="Helical" evidence="6">
    <location>
        <begin position="309"/>
        <end position="329"/>
    </location>
</feature>
<feature type="transmembrane region" description="Helical" evidence="6">
    <location>
        <begin position="60"/>
        <end position="77"/>
    </location>
</feature>
<reference evidence="8 9" key="1">
    <citation type="journal article" date="2019" name="Nat. Commun.">
        <title>The antimicrobial potential of Streptomyces from insect microbiomes.</title>
        <authorList>
            <person name="Chevrette M.G."/>
            <person name="Carlson C.M."/>
            <person name="Ortega H.E."/>
            <person name="Thomas C."/>
            <person name="Ananiev G.E."/>
            <person name="Barns K.J."/>
            <person name="Book A.J."/>
            <person name="Cagnazzo J."/>
            <person name="Carlos C."/>
            <person name="Flanigan W."/>
            <person name="Grubbs K.J."/>
            <person name="Horn H.A."/>
            <person name="Hoffmann F.M."/>
            <person name="Klassen J.L."/>
            <person name="Knack J.J."/>
            <person name="Lewin G.R."/>
            <person name="McDonald B.R."/>
            <person name="Muller L."/>
            <person name="Melo W.G.P."/>
            <person name="Pinto-Tomas A.A."/>
            <person name="Schmitz A."/>
            <person name="Wendt-Pienkowski E."/>
            <person name="Wildman S."/>
            <person name="Zhao M."/>
            <person name="Zhang F."/>
            <person name="Bugni T.S."/>
            <person name="Andes D.R."/>
            <person name="Pupo M.T."/>
            <person name="Currie C.R."/>
        </authorList>
    </citation>
    <scope>NUCLEOTIDE SEQUENCE [LARGE SCALE GENOMIC DNA]</scope>
    <source>
        <strain evidence="8 9">SID5840</strain>
    </source>
</reference>
<feature type="transmembrane region" description="Helical" evidence="6">
    <location>
        <begin position="361"/>
        <end position="380"/>
    </location>
</feature>
<evidence type="ECO:0000256" key="1">
    <source>
        <dbReference type="ARBA" id="ARBA00004651"/>
    </source>
</evidence>
<evidence type="ECO:0000256" key="6">
    <source>
        <dbReference type="SAM" id="Phobius"/>
    </source>
</evidence>
<evidence type="ECO:0000256" key="2">
    <source>
        <dbReference type="ARBA" id="ARBA00022692"/>
    </source>
</evidence>
<dbReference type="AlphaFoldDB" id="A0A7K2INW6"/>
<feature type="region of interest" description="Disordered" evidence="5">
    <location>
        <begin position="463"/>
        <end position="486"/>
    </location>
</feature>
<accession>A0A7K2INW6</accession>
<dbReference type="InterPro" id="IPR011701">
    <property type="entry name" value="MFS"/>
</dbReference>
<gene>
    <name evidence="8" type="ORF">GTW20_05095</name>
</gene>
<evidence type="ECO:0000259" key="7">
    <source>
        <dbReference type="PROSITE" id="PS50850"/>
    </source>
</evidence>
<evidence type="ECO:0000313" key="9">
    <source>
        <dbReference type="Proteomes" id="UP000467124"/>
    </source>
</evidence>
<dbReference type="PROSITE" id="PS50850">
    <property type="entry name" value="MFS"/>
    <property type="match status" value="1"/>
</dbReference>
<feature type="transmembrane region" description="Helical" evidence="6">
    <location>
        <begin position="267"/>
        <end position="289"/>
    </location>
</feature>
<dbReference type="PANTHER" id="PTHR42718:SF35">
    <property type="entry name" value="BLL0718 PROTEIN"/>
    <property type="match status" value="1"/>
</dbReference>
<dbReference type="RefSeq" id="WP_161110383.1">
    <property type="nucleotide sequence ID" value="NZ_WWHY01000001.1"/>
</dbReference>
<feature type="transmembrane region" description="Helical" evidence="6">
    <location>
        <begin position="89"/>
        <end position="107"/>
    </location>
</feature>
<dbReference type="GO" id="GO:0022857">
    <property type="term" value="F:transmembrane transporter activity"/>
    <property type="evidence" value="ECO:0007669"/>
    <property type="project" value="InterPro"/>
</dbReference>
<feature type="transmembrane region" description="Helical" evidence="6">
    <location>
        <begin position="20"/>
        <end position="44"/>
    </location>
</feature>
<feature type="transmembrane region" description="Helical" evidence="6">
    <location>
        <begin position="208"/>
        <end position="229"/>
    </location>
</feature>
<dbReference type="Gene3D" id="1.20.1250.20">
    <property type="entry name" value="MFS general substrate transporter like domains"/>
    <property type="match status" value="2"/>
</dbReference>
<keyword evidence="4 6" id="KW-0472">Membrane</keyword>
<dbReference type="Pfam" id="PF07690">
    <property type="entry name" value="MFS_1"/>
    <property type="match status" value="1"/>
</dbReference>
<feature type="domain" description="Major facilitator superfamily (MFS) profile" evidence="7">
    <location>
        <begin position="22"/>
        <end position="461"/>
    </location>
</feature>
<dbReference type="Proteomes" id="UP000467124">
    <property type="component" value="Unassembled WGS sequence"/>
</dbReference>